<dbReference type="SUPFAM" id="SSF51735">
    <property type="entry name" value="NAD(P)-binding Rossmann-fold domains"/>
    <property type="match status" value="1"/>
</dbReference>
<evidence type="ECO:0000313" key="6">
    <source>
        <dbReference type="Proteomes" id="UP000235023"/>
    </source>
</evidence>
<dbReference type="InterPro" id="IPR013120">
    <property type="entry name" value="FAR_NAD-bd"/>
</dbReference>
<dbReference type="PANTHER" id="PTHR44845">
    <property type="entry name" value="CARRIER DOMAIN-CONTAINING PROTEIN"/>
    <property type="match status" value="1"/>
</dbReference>
<evidence type="ECO:0000256" key="1">
    <source>
        <dbReference type="ARBA" id="ARBA00022450"/>
    </source>
</evidence>
<proteinExistence type="inferred from homology"/>
<dbReference type="PANTHER" id="PTHR44845:SF6">
    <property type="entry name" value="BETA-ALANINE-ACTIVATING ENZYME"/>
    <property type="match status" value="1"/>
</dbReference>
<keyword evidence="1" id="KW-0596">Phosphopantetheine</keyword>
<evidence type="ECO:0000256" key="2">
    <source>
        <dbReference type="ARBA" id="ARBA00022553"/>
    </source>
</evidence>
<keyword evidence="6" id="KW-1185">Reference proteome</keyword>
<name>A0A2J5HM08_9EURO</name>
<dbReference type="NCBIfam" id="TIGR01746">
    <property type="entry name" value="Thioester-redct"/>
    <property type="match status" value="1"/>
</dbReference>
<dbReference type="InterPro" id="IPR045851">
    <property type="entry name" value="AMP-bd_C_sf"/>
</dbReference>
<dbReference type="InterPro" id="IPR036291">
    <property type="entry name" value="NAD(P)-bd_dom_sf"/>
</dbReference>
<comment type="similarity">
    <text evidence="3">Belongs to the NRP synthetase family.</text>
</comment>
<sequence length="640" mass="71453">MYRTGDIVRQRDDGQIDYVGRRDNQVKVRGFRVELEAIERALLQTGFFTEAVVVNVSSWQDGDSSMLIAFVVERPEHLGACAVSALQAMLPPYMIPRIERRDSLPLTSHAKVDRRELARQYRESALHRHNSHCVEPEHVNHSQPGSESTRAQLARLWSTLLNVKVSPDDGTADFFQLGGTSLQAALLINRVKEAFGVAIPLLTLYDHTSLESFSALLQERQDGTQSETVRNEAHIWQADSELVDDIPTPPLPAVDWCRDTEGRVLLTGATGFVGAFFLAELLRRPGVLQVGCLVRASSPAVAMRRLRQALEKYQLWEESYAARLLPLCGDLESDFLGLGEARFDEIAGWASVVFHLGARVNYTQPYSRHRPANTIGTLNVIRLACTGRTKALHYMSSISCFGPTGKITGAKNISEEENLIAHLPALPYDHGYAQSQWVAEQMLRRLMDRQFPIVVYRPGFITGHSQTGACNPDDFFSRMIAACLEMGCYPDLPNQRKEFVTVDWVIAASLAIASSPAALGHSFHLVPSAREDSPDMNDSMAMVGPMARVSYDAWLDRLEAAPPERLQPLQPMLTERVWKGRSRWELYEDMPVYDTSNTTRILSTAAKELVMPPLTPELLRRYIDFLGIDVAGQGKTGHVV</sequence>
<reference evidence="6" key="1">
    <citation type="submission" date="2017-12" db="EMBL/GenBank/DDBJ databases">
        <authorList>
            <consortium name="DOE Joint Genome Institute"/>
            <person name="Mondo S.J."/>
            <person name="Kjaerbolling I."/>
            <person name="Vesth T.C."/>
            <person name="Frisvad J.C."/>
            <person name="Nybo J.L."/>
            <person name="Theobald S."/>
            <person name="Kuo A."/>
            <person name="Bowyer P."/>
            <person name="Matsuda Y."/>
            <person name="Lyhne E.K."/>
            <person name="Kogle M.E."/>
            <person name="Clum A."/>
            <person name="Lipzen A."/>
            <person name="Salamov A."/>
            <person name="Ngan C.Y."/>
            <person name="Daum C."/>
            <person name="Chiniquy J."/>
            <person name="Barry K."/>
            <person name="LaButti K."/>
            <person name="Haridas S."/>
            <person name="Simmons B.A."/>
            <person name="Magnuson J.K."/>
            <person name="Mortensen U.H."/>
            <person name="Larsen T.O."/>
            <person name="Grigoriev I.V."/>
            <person name="Baker S.E."/>
            <person name="Andersen M.R."/>
            <person name="Nordberg H.P."/>
            <person name="Cantor M.N."/>
            <person name="Hua S.X."/>
        </authorList>
    </citation>
    <scope>NUCLEOTIDE SEQUENCE [LARGE SCALE GENOMIC DNA]</scope>
    <source>
        <strain evidence="6">IBT 19404</strain>
    </source>
</reference>
<dbReference type="SMART" id="SM00823">
    <property type="entry name" value="PKS_PP"/>
    <property type="match status" value="1"/>
</dbReference>
<dbReference type="GO" id="GO:0031177">
    <property type="term" value="F:phosphopantetheine binding"/>
    <property type="evidence" value="ECO:0007669"/>
    <property type="project" value="InterPro"/>
</dbReference>
<accession>A0A2J5HM08</accession>
<evidence type="ECO:0000313" key="5">
    <source>
        <dbReference type="EMBL" id="PLN78232.1"/>
    </source>
</evidence>
<dbReference type="Gene3D" id="3.30.300.30">
    <property type="match status" value="1"/>
</dbReference>
<protein>
    <submittedName>
        <fullName evidence="5">Male sterility protein-domain-containing protein</fullName>
    </submittedName>
</protein>
<gene>
    <name evidence="5" type="ORF">BDW42DRAFT_175242</name>
</gene>
<dbReference type="AlphaFoldDB" id="A0A2J5HM08"/>
<dbReference type="PROSITE" id="PS50075">
    <property type="entry name" value="CARRIER"/>
    <property type="match status" value="1"/>
</dbReference>
<dbReference type="Gene3D" id="1.10.1200.10">
    <property type="entry name" value="ACP-like"/>
    <property type="match status" value="1"/>
</dbReference>
<dbReference type="Pfam" id="PF07993">
    <property type="entry name" value="NAD_binding_4"/>
    <property type="match status" value="1"/>
</dbReference>
<evidence type="ECO:0000259" key="4">
    <source>
        <dbReference type="PROSITE" id="PS50075"/>
    </source>
</evidence>
<keyword evidence="2" id="KW-0597">Phosphoprotein</keyword>
<dbReference type="OrthoDB" id="408177at2759"/>
<dbReference type="EMBL" id="KZ559580">
    <property type="protein sequence ID" value="PLN78232.1"/>
    <property type="molecule type" value="Genomic_DNA"/>
</dbReference>
<dbReference type="Proteomes" id="UP000235023">
    <property type="component" value="Unassembled WGS sequence"/>
</dbReference>
<dbReference type="Gene3D" id="2.30.38.10">
    <property type="entry name" value="Luciferase, Domain 3"/>
    <property type="match status" value="1"/>
</dbReference>
<evidence type="ECO:0000256" key="3">
    <source>
        <dbReference type="ARBA" id="ARBA00029454"/>
    </source>
</evidence>
<dbReference type="InterPro" id="IPR020806">
    <property type="entry name" value="PKS_PP-bd"/>
</dbReference>
<dbReference type="InterPro" id="IPR009081">
    <property type="entry name" value="PP-bd_ACP"/>
</dbReference>
<feature type="domain" description="Carrier" evidence="4">
    <location>
        <begin position="144"/>
        <end position="221"/>
    </location>
</feature>
<dbReference type="InterPro" id="IPR010080">
    <property type="entry name" value="Thioester_reductase-like_dom"/>
</dbReference>
<dbReference type="SUPFAM" id="SSF47336">
    <property type="entry name" value="ACP-like"/>
    <property type="match status" value="1"/>
</dbReference>
<dbReference type="SUPFAM" id="SSF56801">
    <property type="entry name" value="Acetyl-CoA synthetase-like"/>
    <property type="match status" value="1"/>
</dbReference>
<dbReference type="CDD" id="cd05235">
    <property type="entry name" value="SDR_e1"/>
    <property type="match status" value="1"/>
</dbReference>
<dbReference type="Pfam" id="PF00550">
    <property type="entry name" value="PP-binding"/>
    <property type="match status" value="1"/>
</dbReference>
<dbReference type="InterPro" id="IPR036736">
    <property type="entry name" value="ACP-like_sf"/>
</dbReference>
<dbReference type="Gene3D" id="3.40.50.720">
    <property type="entry name" value="NAD(P)-binding Rossmann-like Domain"/>
    <property type="match status" value="1"/>
</dbReference>
<organism evidence="5 6">
    <name type="scientific">Aspergillus taichungensis</name>
    <dbReference type="NCBI Taxonomy" id="482145"/>
    <lineage>
        <taxon>Eukaryota</taxon>
        <taxon>Fungi</taxon>
        <taxon>Dikarya</taxon>
        <taxon>Ascomycota</taxon>
        <taxon>Pezizomycotina</taxon>
        <taxon>Eurotiomycetes</taxon>
        <taxon>Eurotiomycetidae</taxon>
        <taxon>Eurotiales</taxon>
        <taxon>Aspergillaceae</taxon>
        <taxon>Aspergillus</taxon>
        <taxon>Aspergillus subgen. Circumdati</taxon>
    </lineage>
</organism>